<keyword evidence="1" id="KW-0805">Transcription regulation</keyword>
<organism evidence="6 7">
    <name type="scientific">Mesorhizobium sanjuanii</name>
    <dbReference type="NCBI Taxonomy" id="2037900"/>
    <lineage>
        <taxon>Bacteria</taxon>
        <taxon>Pseudomonadati</taxon>
        <taxon>Pseudomonadota</taxon>
        <taxon>Alphaproteobacteria</taxon>
        <taxon>Hyphomicrobiales</taxon>
        <taxon>Phyllobacteriaceae</taxon>
        <taxon>Mesorhizobium</taxon>
    </lineage>
</organism>
<dbReference type="InterPro" id="IPR023187">
    <property type="entry name" value="Tscrpt_reg_MarR-type_CS"/>
</dbReference>
<dbReference type="Pfam" id="PF01047">
    <property type="entry name" value="MarR"/>
    <property type="match status" value="1"/>
</dbReference>
<dbReference type="PANTHER" id="PTHR33164:SF95">
    <property type="entry name" value="TRANSCRIPTIONAL REGULATOR"/>
    <property type="match status" value="1"/>
</dbReference>
<keyword evidence="2" id="KW-0238">DNA-binding</keyword>
<dbReference type="GO" id="GO:0006950">
    <property type="term" value="P:response to stress"/>
    <property type="evidence" value="ECO:0007669"/>
    <property type="project" value="TreeGrafter"/>
</dbReference>
<dbReference type="Gene3D" id="1.10.10.10">
    <property type="entry name" value="Winged helix-like DNA-binding domain superfamily/Winged helix DNA-binding domain"/>
    <property type="match status" value="1"/>
</dbReference>
<name>A0A2A6FHR6_9HYPH</name>
<dbReference type="InterPro" id="IPR039422">
    <property type="entry name" value="MarR/SlyA-like"/>
</dbReference>
<gene>
    <name evidence="6" type="ORF">CN311_09930</name>
</gene>
<dbReference type="PANTHER" id="PTHR33164">
    <property type="entry name" value="TRANSCRIPTIONAL REGULATOR, MARR FAMILY"/>
    <property type="match status" value="1"/>
</dbReference>
<proteinExistence type="predicted"/>
<dbReference type="InterPro" id="IPR036388">
    <property type="entry name" value="WH-like_DNA-bd_sf"/>
</dbReference>
<dbReference type="InterPro" id="IPR000835">
    <property type="entry name" value="HTH_MarR-typ"/>
</dbReference>
<dbReference type="AlphaFoldDB" id="A0A2A6FHR6"/>
<feature type="compositionally biased region" description="Polar residues" evidence="4">
    <location>
        <begin position="1"/>
        <end position="11"/>
    </location>
</feature>
<sequence>MKTEIESQPESSAAAPKGPDDGAKPLSREQVLQRYAKTGYELDRHPAHVIRRAHQRATLRFQQVMAGEDLSPTQFAALATILRQGEVSQNHLGRLTAMDPSTISIVVRKLLKNGLITRSASDTDQRLSMIALTDKGTRYTLDRLERSVEVGRRFLSPLTPAEQATLLRLLNRINDDDPSNGDGGK</sequence>
<dbReference type="SMART" id="SM00347">
    <property type="entry name" value="HTH_MARR"/>
    <property type="match status" value="1"/>
</dbReference>
<dbReference type="PRINTS" id="PR00598">
    <property type="entry name" value="HTHMARR"/>
</dbReference>
<evidence type="ECO:0000256" key="4">
    <source>
        <dbReference type="SAM" id="MobiDB-lite"/>
    </source>
</evidence>
<evidence type="ECO:0000259" key="5">
    <source>
        <dbReference type="PROSITE" id="PS50995"/>
    </source>
</evidence>
<dbReference type="PROSITE" id="PS50995">
    <property type="entry name" value="HTH_MARR_2"/>
    <property type="match status" value="1"/>
</dbReference>
<feature type="region of interest" description="Disordered" evidence="4">
    <location>
        <begin position="1"/>
        <end position="26"/>
    </location>
</feature>
<evidence type="ECO:0000313" key="7">
    <source>
        <dbReference type="Proteomes" id="UP000219182"/>
    </source>
</evidence>
<evidence type="ECO:0000256" key="2">
    <source>
        <dbReference type="ARBA" id="ARBA00023125"/>
    </source>
</evidence>
<keyword evidence="7" id="KW-1185">Reference proteome</keyword>
<keyword evidence="3" id="KW-0804">Transcription</keyword>
<dbReference type="Proteomes" id="UP000219182">
    <property type="component" value="Unassembled WGS sequence"/>
</dbReference>
<evidence type="ECO:0000256" key="3">
    <source>
        <dbReference type="ARBA" id="ARBA00023163"/>
    </source>
</evidence>
<dbReference type="GO" id="GO:0003700">
    <property type="term" value="F:DNA-binding transcription factor activity"/>
    <property type="evidence" value="ECO:0007669"/>
    <property type="project" value="InterPro"/>
</dbReference>
<dbReference type="GO" id="GO:0003677">
    <property type="term" value="F:DNA binding"/>
    <property type="evidence" value="ECO:0007669"/>
    <property type="project" value="UniProtKB-KW"/>
</dbReference>
<dbReference type="SUPFAM" id="SSF46785">
    <property type="entry name" value="Winged helix' DNA-binding domain"/>
    <property type="match status" value="1"/>
</dbReference>
<protein>
    <submittedName>
        <fullName evidence="6">MarR family transcriptional regulator</fullName>
    </submittedName>
</protein>
<evidence type="ECO:0000313" key="6">
    <source>
        <dbReference type="EMBL" id="PDQ21302.1"/>
    </source>
</evidence>
<accession>A0A2A6FHR6</accession>
<dbReference type="EMBL" id="NWQG01000049">
    <property type="protein sequence ID" value="PDQ21302.1"/>
    <property type="molecule type" value="Genomic_DNA"/>
</dbReference>
<feature type="domain" description="HTH marR-type" evidence="5">
    <location>
        <begin position="43"/>
        <end position="175"/>
    </location>
</feature>
<dbReference type="RefSeq" id="WP_097573236.1">
    <property type="nucleotide sequence ID" value="NZ_NWQG01000049.1"/>
</dbReference>
<evidence type="ECO:0000256" key="1">
    <source>
        <dbReference type="ARBA" id="ARBA00023015"/>
    </source>
</evidence>
<dbReference type="InterPro" id="IPR036390">
    <property type="entry name" value="WH_DNA-bd_sf"/>
</dbReference>
<reference evidence="6 7" key="1">
    <citation type="submission" date="2017-09" db="EMBL/GenBank/DDBJ databases">
        <title>Mesorhizobum sanjuanii sp. nov. isolated from nodules of Lotus tenuis in saline-alkaline lowlands of Flooding Pampa.</title>
        <authorList>
            <person name="Sannazzaro A.I."/>
            <person name="Torres Tejerizo G.A."/>
            <person name="Fontana F."/>
            <person name="Cumpa Velazquez L.M."/>
            <person name="Hansen L."/>
            <person name="Pistorio M."/>
            <person name="Estrella M.J."/>
        </authorList>
    </citation>
    <scope>NUCLEOTIDE SEQUENCE [LARGE SCALE GENOMIC DNA]</scope>
    <source>
        <strain evidence="6 7">BSA136</strain>
    </source>
</reference>
<dbReference type="PROSITE" id="PS01117">
    <property type="entry name" value="HTH_MARR_1"/>
    <property type="match status" value="1"/>
</dbReference>
<comment type="caution">
    <text evidence="6">The sequence shown here is derived from an EMBL/GenBank/DDBJ whole genome shotgun (WGS) entry which is preliminary data.</text>
</comment>